<organism evidence="1 2">
    <name type="scientific">Lutimaribacter degradans</name>
    <dbReference type="NCBI Taxonomy" id="2945989"/>
    <lineage>
        <taxon>Bacteria</taxon>
        <taxon>Pseudomonadati</taxon>
        <taxon>Pseudomonadota</taxon>
        <taxon>Alphaproteobacteria</taxon>
        <taxon>Rhodobacterales</taxon>
        <taxon>Roseobacteraceae</taxon>
        <taxon>Lutimaribacter</taxon>
    </lineage>
</organism>
<keyword evidence="2" id="KW-1185">Reference proteome</keyword>
<evidence type="ECO:0000313" key="2">
    <source>
        <dbReference type="Proteomes" id="UP001203036"/>
    </source>
</evidence>
<accession>A0ACC5ZW26</accession>
<evidence type="ECO:0000313" key="1">
    <source>
        <dbReference type="EMBL" id="MCM2562537.1"/>
    </source>
</evidence>
<comment type="caution">
    <text evidence="1">The sequence shown here is derived from an EMBL/GenBank/DDBJ whole genome shotgun (WGS) entry which is preliminary data.</text>
</comment>
<protein>
    <submittedName>
        <fullName evidence="1">Ferric reductase-like transmembrane domain-containing protein</fullName>
    </submittedName>
</protein>
<sequence length="196" mass="21008">MRALVWAGVAVALVLPLAVAATSPLLQWRSPVYIAAGFAGVLGLAVIFMQPLLAAGALPGLPAWRGRRVHQWTGAALVALVVAHVVGLWVTSPPDVVDALLLRSPTPFSPWGVLSMWAIFAAGVLALLRNRLRPRGWRRAHVVLTSVIVASTVTHALLIEGTMGAVSKWALCIAVVAVTLKAFSDLRVWRLMKPRR</sequence>
<proteinExistence type="predicted"/>
<dbReference type="EMBL" id="JAMQGO010000006">
    <property type="protein sequence ID" value="MCM2562537.1"/>
    <property type="molecule type" value="Genomic_DNA"/>
</dbReference>
<name>A0ACC5ZW26_9RHOB</name>
<gene>
    <name evidence="1" type="ORF">M8744_10325</name>
</gene>
<reference evidence="1" key="1">
    <citation type="submission" date="2022-06" db="EMBL/GenBank/DDBJ databases">
        <title>Lutimaribacter sp. EGI FJ00013, a novel bacterium isolated from a salt lake sediment enrichment.</title>
        <authorList>
            <person name="Gao L."/>
            <person name="Fang B.-Z."/>
            <person name="Li W.-J."/>
        </authorList>
    </citation>
    <scope>NUCLEOTIDE SEQUENCE</scope>
    <source>
        <strain evidence="1">EGI FJ00013</strain>
    </source>
</reference>
<dbReference type="Proteomes" id="UP001203036">
    <property type="component" value="Unassembled WGS sequence"/>
</dbReference>